<dbReference type="Ensembl" id="ENSSMAT00000015168.2">
    <property type="protein sequence ID" value="ENSSMAP00000014975.2"/>
    <property type="gene ID" value="ENSSMAG00000009176.2"/>
</dbReference>
<reference evidence="2" key="1">
    <citation type="submission" date="2023-05" db="EMBL/GenBank/DDBJ databases">
        <title>High-quality long-read genome of Scophthalmus maximus.</title>
        <authorList>
            <person name="Lien S."/>
            <person name="Martinez P."/>
        </authorList>
    </citation>
    <scope>NUCLEOTIDE SEQUENCE [LARGE SCALE GENOMIC DNA]</scope>
</reference>
<dbReference type="AlphaFoldDB" id="A0A8D3AA48"/>
<reference evidence="2" key="2">
    <citation type="submission" date="2025-08" db="UniProtKB">
        <authorList>
            <consortium name="Ensembl"/>
        </authorList>
    </citation>
    <scope>IDENTIFICATION</scope>
</reference>
<sequence>LGEIAAPCCSSQGLERRSCSVQMLSVTVAIGSLQLCDFSGDSATSVGRHASVSADDTTLA</sequence>
<accession>A0A8D3AA48</accession>
<proteinExistence type="predicted"/>
<protein>
    <submittedName>
        <fullName evidence="2">Uncharacterized protein</fullName>
    </submittedName>
</protein>
<feature type="region of interest" description="Disordered" evidence="1">
    <location>
        <begin position="41"/>
        <end position="60"/>
    </location>
</feature>
<name>A0A8D3AA48_SCOMX</name>
<dbReference type="Proteomes" id="UP000694558">
    <property type="component" value="Chromosome 15"/>
</dbReference>
<evidence type="ECO:0000313" key="2">
    <source>
        <dbReference type="Ensembl" id="ENSSMAP00000014975.2"/>
    </source>
</evidence>
<evidence type="ECO:0000256" key="1">
    <source>
        <dbReference type="SAM" id="MobiDB-lite"/>
    </source>
</evidence>
<evidence type="ECO:0000313" key="3">
    <source>
        <dbReference type="Proteomes" id="UP000694558"/>
    </source>
</evidence>
<organism evidence="2 3">
    <name type="scientific">Scophthalmus maximus</name>
    <name type="common">Turbot</name>
    <name type="synonym">Psetta maxima</name>
    <dbReference type="NCBI Taxonomy" id="52904"/>
    <lineage>
        <taxon>Eukaryota</taxon>
        <taxon>Metazoa</taxon>
        <taxon>Chordata</taxon>
        <taxon>Craniata</taxon>
        <taxon>Vertebrata</taxon>
        <taxon>Euteleostomi</taxon>
        <taxon>Actinopterygii</taxon>
        <taxon>Neopterygii</taxon>
        <taxon>Teleostei</taxon>
        <taxon>Neoteleostei</taxon>
        <taxon>Acanthomorphata</taxon>
        <taxon>Carangaria</taxon>
        <taxon>Pleuronectiformes</taxon>
        <taxon>Pleuronectoidei</taxon>
        <taxon>Scophthalmidae</taxon>
        <taxon>Scophthalmus</taxon>
    </lineage>
</organism>